<accession>A0A084VU89</accession>
<gene>
    <name evidence="2" type="ORF">ZHAS_00009187</name>
</gene>
<dbReference type="AlphaFoldDB" id="A0A084VU89"/>
<evidence type="ECO:0000256" key="1">
    <source>
        <dbReference type="SAM" id="MobiDB-lite"/>
    </source>
</evidence>
<dbReference type="Proteomes" id="UP000030765">
    <property type="component" value="Unassembled WGS sequence"/>
</dbReference>
<sequence>MGSSPLFLLRGVGTGFIHRQQPWEDGGGNASKPSRQGQTHQPRTPGPKSGPDLTIDIAPRFSVCLCSVANERTGAHHAGRKRTLLSGHNEAGRTIFQFNIIHYKADERGPIDIGECPGSGIAGFGSSSKSTGTTAISLQISHPLAQLSVANGHRD</sequence>
<evidence type="ECO:0000313" key="3">
    <source>
        <dbReference type="EnsemblMetazoa" id="ASIC009187-PA"/>
    </source>
</evidence>
<dbReference type="VEuPathDB" id="VectorBase:ASIC009187"/>
<evidence type="ECO:0000313" key="2">
    <source>
        <dbReference type="EMBL" id="KFB41533.1"/>
    </source>
</evidence>
<keyword evidence="4" id="KW-1185">Reference proteome</keyword>
<reference evidence="3" key="2">
    <citation type="submission" date="2020-05" db="UniProtKB">
        <authorList>
            <consortium name="EnsemblMetazoa"/>
        </authorList>
    </citation>
    <scope>IDENTIFICATION</scope>
</reference>
<evidence type="ECO:0000313" key="4">
    <source>
        <dbReference type="Proteomes" id="UP000030765"/>
    </source>
</evidence>
<feature type="region of interest" description="Disordered" evidence="1">
    <location>
        <begin position="18"/>
        <end position="53"/>
    </location>
</feature>
<protein>
    <submittedName>
        <fullName evidence="2 3">Putative pilus assembly protein CpaE</fullName>
    </submittedName>
</protein>
<organism evidence="2">
    <name type="scientific">Anopheles sinensis</name>
    <name type="common">Mosquito</name>
    <dbReference type="NCBI Taxonomy" id="74873"/>
    <lineage>
        <taxon>Eukaryota</taxon>
        <taxon>Metazoa</taxon>
        <taxon>Ecdysozoa</taxon>
        <taxon>Arthropoda</taxon>
        <taxon>Hexapoda</taxon>
        <taxon>Insecta</taxon>
        <taxon>Pterygota</taxon>
        <taxon>Neoptera</taxon>
        <taxon>Endopterygota</taxon>
        <taxon>Diptera</taxon>
        <taxon>Nematocera</taxon>
        <taxon>Culicoidea</taxon>
        <taxon>Culicidae</taxon>
        <taxon>Anophelinae</taxon>
        <taxon>Anopheles</taxon>
    </lineage>
</organism>
<dbReference type="EMBL" id="KE525103">
    <property type="protein sequence ID" value="KFB41533.1"/>
    <property type="molecule type" value="Genomic_DNA"/>
</dbReference>
<feature type="compositionally biased region" description="Polar residues" evidence="1">
    <location>
        <begin position="31"/>
        <end position="42"/>
    </location>
</feature>
<dbReference type="EMBL" id="ATLV01016702">
    <property type="status" value="NOT_ANNOTATED_CDS"/>
    <property type="molecule type" value="Genomic_DNA"/>
</dbReference>
<reference evidence="2 4" key="1">
    <citation type="journal article" date="2014" name="BMC Genomics">
        <title>Genome sequence of Anopheles sinensis provides insight into genetics basis of mosquito competence for malaria parasites.</title>
        <authorList>
            <person name="Zhou D."/>
            <person name="Zhang D."/>
            <person name="Ding G."/>
            <person name="Shi L."/>
            <person name="Hou Q."/>
            <person name="Ye Y."/>
            <person name="Xu Y."/>
            <person name="Zhou H."/>
            <person name="Xiong C."/>
            <person name="Li S."/>
            <person name="Yu J."/>
            <person name="Hong S."/>
            <person name="Yu X."/>
            <person name="Zou P."/>
            <person name="Chen C."/>
            <person name="Chang X."/>
            <person name="Wang W."/>
            <person name="Lv Y."/>
            <person name="Sun Y."/>
            <person name="Ma L."/>
            <person name="Shen B."/>
            <person name="Zhu C."/>
        </authorList>
    </citation>
    <scope>NUCLEOTIDE SEQUENCE [LARGE SCALE GENOMIC DNA]</scope>
</reference>
<name>A0A084VU89_ANOSI</name>
<proteinExistence type="predicted"/>
<dbReference type="EnsemblMetazoa" id="ASIC009187-RA">
    <property type="protein sequence ID" value="ASIC009187-PA"/>
    <property type="gene ID" value="ASIC009187"/>
</dbReference>